<name>Q8FTI2_COREF</name>
<evidence type="ECO:0000259" key="5">
    <source>
        <dbReference type="Pfam" id="PF00171"/>
    </source>
</evidence>
<evidence type="ECO:0000313" key="6">
    <source>
        <dbReference type="EMBL" id="BAC18397.1"/>
    </source>
</evidence>
<dbReference type="PANTHER" id="PTHR43353:SF5">
    <property type="entry name" value="SUCCINATE-SEMIALDEHYDE DEHYDROGENASE, MITOCHONDRIAL"/>
    <property type="match status" value="1"/>
</dbReference>
<reference evidence="6 7" key="1">
    <citation type="journal article" date="2003" name="Genome Res.">
        <title>Comparative complete genome sequence analysis of the amino acid replacements responsible for the thermostability of Corynebacterium efficiens.</title>
        <authorList>
            <person name="Nishio Y."/>
            <person name="Nakamura Y."/>
            <person name="Kawarabayasi Y."/>
            <person name="Usuda Y."/>
            <person name="Kimura E."/>
            <person name="Sugimoto S."/>
            <person name="Matsui K."/>
            <person name="Yamagishi A."/>
            <person name="Kikuchi H."/>
            <person name="Ikeo K."/>
            <person name="Gojobori T."/>
        </authorList>
    </citation>
    <scope>NUCLEOTIDE SEQUENCE [LARGE SCALE GENOMIC DNA]</scope>
    <source>
        <strain evidence="7">DSM 44549 / YS-314 / AJ 12310 / JCM 11189 / NBRC 100395</strain>
    </source>
</reference>
<keyword evidence="7" id="KW-1185">Reference proteome</keyword>
<dbReference type="InterPro" id="IPR029510">
    <property type="entry name" value="Ald_DH_CS_GLU"/>
</dbReference>
<dbReference type="FunFam" id="3.40.605.10:FF:000007">
    <property type="entry name" value="NAD/NADP-dependent betaine aldehyde dehydrogenase"/>
    <property type="match status" value="1"/>
</dbReference>
<dbReference type="EMBL" id="BA000035">
    <property type="protein sequence ID" value="BAC18397.1"/>
    <property type="molecule type" value="Genomic_DNA"/>
</dbReference>
<evidence type="ECO:0000256" key="3">
    <source>
        <dbReference type="PROSITE-ProRule" id="PRU10007"/>
    </source>
</evidence>
<dbReference type="PROSITE" id="PS00687">
    <property type="entry name" value="ALDEHYDE_DEHYDR_GLU"/>
    <property type="match status" value="1"/>
</dbReference>
<dbReference type="InterPro" id="IPR015590">
    <property type="entry name" value="Aldehyde_DH_dom"/>
</dbReference>
<protein>
    <submittedName>
        <fullName evidence="6">Putative succinate-semialdehyde dehydrogenase</fullName>
    </submittedName>
</protein>
<dbReference type="HOGENOM" id="CLU_005391_0_2_11"/>
<feature type="domain" description="Aldehyde dehydrogenase" evidence="5">
    <location>
        <begin position="71"/>
        <end position="530"/>
    </location>
</feature>
<evidence type="ECO:0000256" key="1">
    <source>
        <dbReference type="ARBA" id="ARBA00009986"/>
    </source>
</evidence>
<dbReference type="PANTHER" id="PTHR43353">
    <property type="entry name" value="SUCCINATE-SEMIALDEHYDE DEHYDROGENASE, MITOCHONDRIAL"/>
    <property type="match status" value="1"/>
</dbReference>
<dbReference type="CDD" id="cd07103">
    <property type="entry name" value="ALDH_F5_SSADH_GabD"/>
    <property type="match status" value="1"/>
</dbReference>
<dbReference type="STRING" id="196164.gene:10742006"/>
<dbReference type="GO" id="GO:0009450">
    <property type="term" value="P:gamma-aminobutyric acid catabolic process"/>
    <property type="evidence" value="ECO:0007669"/>
    <property type="project" value="TreeGrafter"/>
</dbReference>
<comment type="similarity">
    <text evidence="1 4">Belongs to the aldehyde dehydrogenase family.</text>
</comment>
<dbReference type="SUPFAM" id="SSF53720">
    <property type="entry name" value="ALDH-like"/>
    <property type="match status" value="1"/>
</dbReference>
<evidence type="ECO:0000256" key="2">
    <source>
        <dbReference type="ARBA" id="ARBA00023002"/>
    </source>
</evidence>
<organism evidence="6 7">
    <name type="scientific">Corynebacterium efficiens (strain DSM 44549 / YS-314 / AJ 12310 / JCM 11189 / NBRC 100395)</name>
    <dbReference type="NCBI Taxonomy" id="196164"/>
    <lineage>
        <taxon>Bacteria</taxon>
        <taxon>Bacillati</taxon>
        <taxon>Actinomycetota</taxon>
        <taxon>Actinomycetes</taxon>
        <taxon>Mycobacteriales</taxon>
        <taxon>Corynebacteriaceae</taxon>
        <taxon>Corynebacterium</taxon>
    </lineage>
</organism>
<proteinExistence type="inferred from homology"/>
<evidence type="ECO:0000313" key="7">
    <source>
        <dbReference type="Proteomes" id="UP000001409"/>
    </source>
</evidence>
<dbReference type="InterPro" id="IPR016161">
    <property type="entry name" value="Ald_DH/histidinol_DH"/>
</dbReference>
<dbReference type="eggNOG" id="COG1012">
    <property type="taxonomic scope" value="Bacteria"/>
</dbReference>
<sequence length="540" mass="58021">MGVFPGGFCMPAGIPPISRWHPRTINPGAPVPVAWWGQSHLSRKDTPMTDPLDVSALLTKVPTGLLIGDTWRDSSDGSTYTVDNPATGQTIATLASATSDDALAALDAACEVQSSWARTPARERSEILRRAFDLINERAEEFATLMTLEMGKPIAEARGEVTYGNEFMRWFSEEAVRTYGRHGQTPEGTHRMLTVRKPVGPCLLITPWNFPLAMATRKVAPAIAAGCTMVLKPARLTPLTAQYFAQTMLDAGLPAGVLNVVSGASASAISNPIMEDDRLRKVSFTGSTPVGKQLLKKAADKVLRTSMELGGNAPFIIFEDADLDLAVEGAMGAKMRNIGEACTAANRFLVHDSIAQDFSRRLAERFNQLTLGNGLDDGVTVGPLVEAKARENVAKLVDDAVTEGATVLTGGTAGEGEGYFYQPTVLVDVAPGARILTEEIFGPVAPIITFTTEEEAIQLANDTEYGLASYLFTRDYARMFRISDQLEFGLLGFNSGVISNAAAPFGGVKQSGIGREGGTEGIDEYTQLQYIGIRDPYTDR</sequence>
<dbReference type="InterPro" id="IPR016162">
    <property type="entry name" value="Ald_DH_N"/>
</dbReference>
<dbReference type="GO" id="GO:0004777">
    <property type="term" value="F:succinate-semialdehyde dehydrogenase (NAD+) activity"/>
    <property type="evidence" value="ECO:0007669"/>
    <property type="project" value="TreeGrafter"/>
</dbReference>
<dbReference type="KEGG" id="cef:CE1587"/>
<dbReference type="Gene3D" id="3.40.605.10">
    <property type="entry name" value="Aldehyde Dehydrogenase, Chain A, domain 1"/>
    <property type="match status" value="1"/>
</dbReference>
<dbReference type="Proteomes" id="UP000001409">
    <property type="component" value="Chromosome"/>
</dbReference>
<dbReference type="FunFam" id="3.40.605.10:FF:000026">
    <property type="entry name" value="Aldehyde dehydrogenase, putative"/>
    <property type="match status" value="1"/>
</dbReference>
<accession>Q8FTI2</accession>
<dbReference type="InterPro" id="IPR016163">
    <property type="entry name" value="Ald_DH_C"/>
</dbReference>
<evidence type="ECO:0000256" key="4">
    <source>
        <dbReference type="RuleBase" id="RU003345"/>
    </source>
</evidence>
<keyword evidence="2 4" id="KW-0560">Oxidoreductase</keyword>
<dbReference type="Gene3D" id="3.40.309.10">
    <property type="entry name" value="Aldehyde Dehydrogenase, Chain A, domain 2"/>
    <property type="match status" value="1"/>
</dbReference>
<dbReference type="InterPro" id="IPR050740">
    <property type="entry name" value="Aldehyde_DH_Superfamily"/>
</dbReference>
<feature type="active site" evidence="3">
    <location>
        <position position="308"/>
    </location>
</feature>
<dbReference type="AlphaFoldDB" id="Q8FTI2"/>
<dbReference type="FunFam" id="3.40.309.10:FF:000004">
    <property type="entry name" value="Succinate-semialdehyde dehydrogenase I"/>
    <property type="match status" value="1"/>
</dbReference>
<dbReference type="Pfam" id="PF00171">
    <property type="entry name" value="Aldedh"/>
    <property type="match status" value="1"/>
</dbReference>